<dbReference type="Proteomes" id="UP001327560">
    <property type="component" value="Chromosome 4"/>
</dbReference>
<feature type="coiled-coil region" evidence="1">
    <location>
        <begin position="2"/>
        <end position="33"/>
    </location>
</feature>
<evidence type="ECO:0000313" key="3">
    <source>
        <dbReference type="Proteomes" id="UP001327560"/>
    </source>
</evidence>
<gene>
    <name evidence="2" type="ORF">Cni_G13467</name>
</gene>
<dbReference type="AlphaFoldDB" id="A0AAQ3KC22"/>
<name>A0AAQ3KC22_9LILI</name>
<evidence type="ECO:0000256" key="1">
    <source>
        <dbReference type="SAM" id="Coils"/>
    </source>
</evidence>
<accession>A0AAQ3KC22</accession>
<reference evidence="2 3" key="1">
    <citation type="submission" date="2023-10" db="EMBL/GenBank/DDBJ databases">
        <title>Chromosome-scale genome assembly provides insights into flower coloration mechanisms of Canna indica.</title>
        <authorList>
            <person name="Li C."/>
        </authorList>
    </citation>
    <scope>NUCLEOTIDE SEQUENCE [LARGE SCALE GENOMIC DNA]</scope>
    <source>
        <tissue evidence="2">Flower</tissue>
    </source>
</reference>
<proteinExistence type="predicted"/>
<dbReference type="EMBL" id="CP136893">
    <property type="protein sequence ID" value="WOL04745.1"/>
    <property type="molecule type" value="Genomic_DNA"/>
</dbReference>
<evidence type="ECO:0000313" key="2">
    <source>
        <dbReference type="EMBL" id="WOL04745.1"/>
    </source>
</evidence>
<organism evidence="2 3">
    <name type="scientific">Canna indica</name>
    <name type="common">Indian-shot</name>
    <dbReference type="NCBI Taxonomy" id="4628"/>
    <lineage>
        <taxon>Eukaryota</taxon>
        <taxon>Viridiplantae</taxon>
        <taxon>Streptophyta</taxon>
        <taxon>Embryophyta</taxon>
        <taxon>Tracheophyta</taxon>
        <taxon>Spermatophyta</taxon>
        <taxon>Magnoliopsida</taxon>
        <taxon>Liliopsida</taxon>
        <taxon>Zingiberales</taxon>
        <taxon>Cannaceae</taxon>
        <taxon>Canna</taxon>
    </lineage>
</organism>
<keyword evidence="3" id="KW-1185">Reference proteome</keyword>
<protein>
    <submittedName>
        <fullName evidence="2">Myosin-12</fullName>
    </submittedName>
</protein>
<sequence length="53" mass="6183">MVARETGALKEAKDKLEKKVEELTWRLELVEKRMRIELEEAKGQEIAKLQSEA</sequence>
<keyword evidence="1" id="KW-0175">Coiled coil</keyword>